<feature type="transmembrane region" description="Helical" evidence="7">
    <location>
        <begin position="456"/>
        <end position="478"/>
    </location>
</feature>
<dbReference type="AlphaFoldDB" id="A0A7T7I199"/>
<feature type="region of interest" description="Disordered" evidence="6">
    <location>
        <begin position="373"/>
        <end position="446"/>
    </location>
</feature>
<keyword evidence="9" id="KW-0723">Serine/threonine-protein kinase</keyword>
<dbReference type="InterPro" id="IPR000719">
    <property type="entry name" value="Prot_kinase_dom"/>
</dbReference>
<evidence type="ECO:0000313" key="10">
    <source>
        <dbReference type="Proteomes" id="UP000595636"/>
    </source>
</evidence>
<evidence type="ECO:0000256" key="2">
    <source>
        <dbReference type="ARBA" id="ARBA00022741"/>
    </source>
</evidence>
<dbReference type="CDD" id="cd14014">
    <property type="entry name" value="STKc_PknB_like"/>
    <property type="match status" value="1"/>
</dbReference>
<dbReference type="KEGG" id="slf:JEQ17_05080"/>
<dbReference type="Gene3D" id="3.30.200.20">
    <property type="entry name" value="Phosphorylase Kinase, domain 1"/>
    <property type="match status" value="1"/>
</dbReference>
<dbReference type="GO" id="GO:0005524">
    <property type="term" value="F:ATP binding"/>
    <property type="evidence" value="ECO:0007669"/>
    <property type="project" value="UniProtKB-UniRule"/>
</dbReference>
<name>A0A7T7I199_9ACTN</name>
<dbReference type="PROSITE" id="PS00107">
    <property type="entry name" value="PROTEIN_KINASE_ATP"/>
    <property type="match status" value="1"/>
</dbReference>
<dbReference type="InterPro" id="IPR011009">
    <property type="entry name" value="Kinase-like_dom_sf"/>
</dbReference>
<evidence type="ECO:0000256" key="1">
    <source>
        <dbReference type="ARBA" id="ARBA00022679"/>
    </source>
</evidence>
<feature type="compositionally biased region" description="Polar residues" evidence="6">
    <location>
        <begin position="377"/>
        <end position="390"/>
    </location>
</feature>
<feature type="region of interest" description="Disordered" evidence="6">
    <location>
        <begin position="321"/>
        <end position="346"/>
    </location>
</feature>
<dbReference type="Pfam" id="PF00069">
    <property type="entry name" value="Pkinase"/>
    <property type="match status" value="1"/>
</dbReference>
<reference evidence="9 10" key="1">
    <citation type="submission" date="2020-12" db="EMBL/GenBank/DDBJ databases">
        <title>A novel species.</title>
        <authorList>
            <person name="Li K."/>
        </authorList>
    </citation>
    <scope>NUCLEOTIDE SEQUENCE [LARGE SCALE GENOMIC DNA]</scope>
    <source>
        <strain evidence="9 10">ZYC-3</strain>
    </source>
</reference>
<dbReference type="Proteomes" id="UP000595636">
    <property type="component" value="Chromosome"/>
</dbReference>
<gene>
    <name evidence="9" type="ORF">JEQ17_05080</name>
</gene>
<evidence type="ECO:0000256" key="5">
    <source>
        <dbReference type="PROSITE-ProRule" id="PRU10141"/>
    </source>
</evidence>
<keyword evidence="10" id="KW-1185">Reference proteome</keyword>
<sequence>MGPPNRSWGGVGVLSNGGPGAGGFQPLEDGDPRIVGGYRLVARLGSGGMGRVYLSHTPGGRAVAVKVIRPELAENAEFRKRFQAEVAAASRVHGLYTAPVVDSDTEGSIPWCATAYVPGPSLADAIRDHGPLPVDTVLRLIAGVAEALQAVHREGIVHRDLKPSNVLLADDGPRVIDFGVARAADATSVTQSGMALGTVAYMAPEQALGGEAAPSADVFALGQTAVFASTGRGAFGDGDAHAVLYRVVHEQPDLGQVPDEIRELVARCLRKPAAERPSVEEVIRSVQTIQTHRGDEARYTSGAWLPGELAAGIAARAEGAHEAQAKAEAQAQAEATPSAHASGGFGAAGSGGFGPAGSGGGFGPAGSGGFGPAAAYSPTSPSHAAQSHSVPSHSAQPHAAQSHAGQSHAALPGPFVMGNPAAPAAYTPPPWPQPQESAAAQTSTVTTNGAGRGARLWMLSAAAVVLVAGGAAAALLFVPGDDDKDDTGASEVAASQSAPKADKSPSASGSPSGKASKKPKPAKSALPSGPSGPATPTQAPNPAPPAASSEPTAPKAPAPVTYAGIRMTASHDLYLADTPVRPKADTGSSDEDLTYAVYSSGAVLAPGTTSGSSLALLPSGRQGSVEACKAATGYKSYIWIKDLTVGQQMCVISGTGHVGLVTYQGSSGTTYATLDVKVWRDAA</sequence>
<dbReference type="InterPro" id="IPR008271">
    <property type="entry name" value="Ser/Thr_kinase_AS"/>
</dbReference>
<feature type="region of interest" description="Disordered" evidence="6">
    <location>
        <begin position="484"/>
        <end position="558"/>
    </location>
</feature>
<evidence type="ECO:0000313" key="9">
    <source>
        <dbReference type="EMBL" id="QQM38907.1"/>
    </source>
</evidence>
<feature type="compositionally biased region" description="Low complexity" evidence="6">
    <location>
        <begin position="391"/>
        <end position="410"/>
    </location>
</feature>
<evidence type="ECO:0000256" key="7">
    <source>
        <dbReference type="SAM" id="Phobius"/>
    </source>
</evidence>
<dbReference type="PANTHER" id="PTHR43289">
    <property type="entry name" value="MITOGEN-ACTIVATED PROTEIN KINASE KINASE KINASE 20-RELATED"/>
    <property type="match status" value="1"/>
</dbReference>
<feature type="binding site" evidence="5">
    <location>
        <position position="66"/>
    </location>
    <ligand>
        <name>ATP</name>
        <dbReference type="ChEBI" id="CHEBI:30616"/>
    </ligand>
</feature>
<feature type="compositionally biased region" description="Low complexity" evidence="6">
    <location>
        <begin position="522"/>
        <end position="538"/>
    </location>
</feature>
<evidence type="ECO:0000259" key="8">
    <source>
        <dbReference type="PROSITE" id="PS50011"/>
    </source>
</evidence>
<dbReference type="GO" id="GO:0004674">
    <property type="term" value="F:protein serine/threonine kinase activity"/>
    <property type="evidence" value="ECO:0007669"/>
    <property type="project" value="UniProtKB-KW"/>
</dbReference>
<dbReference type="PROSITE" id="PS00108">
    <property type="entry name" value="PROTEIN_KINASE_ST"/>
    <property type="match status" value="1"/>
</dbReference>
<feature type="compositionally biased region" description="Low complexity" evidence="6">
    <location>
        <begin position="326"/>
        <end position="335"/>
    </location>
</feature>
<keyword evidence="3 9" id="KW-0418">Kinase</keyword>
<feature type="compositionally biased region" description="Low complexity" evidence="6">
    <location>
        <begin position="546"/>
        <end position="558"/>
    </location>
</feature>
<evidence type="ECO:0000256" key="6">
    <source>
        <dbReference type="SAM" id="MobiDB-lite"/>
    </source>
</evidence>
<protein>
    <submittedName>
        <fullName evidence="9">Serine/threonine protein kinase</fullName>
    </submittedName>
</protein>
<keyword evidence="7" id="KW-0812">Transmembrane</keyword>
<organism evidence="9 10">
    <name type="scientific">Streptomyces liliifuscus</name>
    <dbReference type="NCBI Taxonomy" id="2797636"/>
    <lineage>
        <taxon>Bacteria</taxon>
        <taxon>Bacillati</taxon>
        <taxon>Actinomycetota</taxon>
        <taxon>Actinomycetes</taxon>
        <taxon>Kitasatosporales</taxon>
        <taxon>Streptomycetaceae</taxon>
        <taxon>Streptomyces</taxon>
    </lineage>
</organism>
<keyword evidence="7" id="KW-1133">Transmembrane helix</keyword>
<dbReference type="Gene3D" id="1.10.510.10">
    <property type="entry name" value="Transferase(Phosphotransferase) domain 1"/>
    <property type="match status" value="1"/>
</dbReference>
<feature type="domain" description="Protein kinase" evidence="8">
    <location>
        <begin position="38"/>
        <end position="289"/>
    </location>
</feature>
<dbReference type="EMBL" id="CP066831">
    <property type="protein sequence ID" value="QQM38907.1"/>
    <property type="molecule type" value="Genomic_DNA"/>
</dbReference>
<accession>A0A7T7I199</accession>
<dbReference type="InterPro" id="IPR017441">
    <property type="entry name" value="Protein_kinase_ATP_BS"/>
</dbReference>
<dbReference type="PANTHER" id="PTHR43289:SF34">
    <property type="entry name" value="SERINE_THREONINE-PROTEIN KINASE YBDM-RELATED"/>
    <property type="match status" value="1"/>
</dbReference>
<keyword evidence="4 5" id="KW-0067">ATP-binding</keyword>
<feature type="compositionally biased region" description="Low complexity" evidence="6">
    <location>
        <begin position="493"/>
        <end position="514"/>
    </location>
</feature>
<keyword evidence="7" id="KW-0472">Membrane</keyword>
<evidence type="ECO:0000256" key="3">
    <source>
        <dbReference type="ARBA" id="ARBA00022777"/>
    </source>
</evidence>
<keyword evidence="1" id="KW-0808">Transferase</keyword>
<keyword evidence="2 5" id="KW-0547">Nucleotide-binding</keyword>
<evidence type="ECO:0000256" key="4">
    <source>
        <dbReference type="ARBA" id="ARBA00022840"/>
    </source>
</evidence>
<proteinExistence type="predicted"/>
<dbReference type="SUPFAM" id="SSF56112">
    <property type="entry name" value="Protein kinase-like (PK-like)"/>
    <property type="match status" value="1"/>
</dbReference>
<dbReference type="PROSITE" id="PS50011">
    <property type="entry name" value="PROTEIN_KINASE_DOM"/>
    <property type="match status" value="1"/>
</dbReference>
<dbReference type="SMART" id="SM00220">
    <property type="entry name" value="S_TKc"/>
    <property type="match status" value="1"/>
</dbReference>